<organism evidence="10 11">
    <name type="scientific">Pseudoxanthomonas spadix (strain BD-a59)</name>
    <dbReference type="NCBI Taxonomy" id="1045855"/>
    <lineage>
        <taxon>Bacteria</taxon>
        <taxon>Pseudomonadati</taxon>
        <taxon>Pseudomonadota</taxon>
        <taxon>Gammaproteobacteria</taxon>
        <taxon>Lysobacterales</taxon>
        <taxon>Lysobacteraceae</taxon>
        <taxon>Pseudoxanthomonas</taxon>
    </lineage>
</organism>
<dbReference type="Proteomes" id="UP000005870">
    <property type="component" value="Chromosome"/>
</dbReference>
<evidence type="ECO:0000256" key="5">
    <source>
        <dbReference type="ARBA" id="ARBA00022692"/>
    </source>
</evidence>
<keyword evidence="6 9" id="KW-1133">Transmembrane helix</keyword>
<dbReference type="KEGG" id="psd:DSC_02655"/>
<evidence type="ECO:0000256" key="2">
    <source>
        <dbReference type="ARBA" id="ARBA00004651"/>
    </source>
</evidence>
<evidence type="ECO:0000256" key="3">
    <source>
        <dbReference type="ARBA" id="ARBA00007725"/>
    </source>
</evidence>
<proteinExistence type="inferred from homology"/>
<evidence type="ECO:0000256" key="1">
    <source>
        <dbReference type="ARBA" id="ARBA00002265"/>
    </source>
</evidence>
<feature type="transmembrane region" description="Helical" evidence="9">
    <location>
        <begin position="66"/>
        <end position="87"/>
    </location>
</feature>
<comment type="similarity">
    <text evidence="3">Belongs to the LptF/LptG family.</text>
</comment>
<dbReference type="GO" id="GO:0015920">
    <property type="term" value="P:lipopolysaccharide transport"/>
    <property type="evidence" value="ECO:0007669"/>
    <property type="project" value="TreeGrafter"/>
</dbReference>
<dbReference type="GO" id="GO:0055085">
    <property type="term" value="P:transmembrane transport"/>
    <property type="evidence" value="ECO:0007669"/>
    <property type="project" value="InterPro"/>
</dbReference>
<keyword evidence="7 9" id="KW-0472">Membrane</keyword>
<feature type="transmembrane region" description="Helical" evidence="9">
    <location>
        <begin position="285"/>
        <end position="303"/>
    </location>
</feature>
<comment type="subcellular location">
    <subcellularLocation>
        <location evidence="2">Cell membrane</location>
        <topology evidence="2">Multi-pass membrane protein</topology>
    </subcellularLocation>
</comment>
<dbReference type="InterPro" id="IPR005495">
    <property type="entry name" value="LptG/LptF_permease"/>
</dbReference>
<dbReference type="HOGENOM" id="CLU_028799_1_1_6"/>
<dbReference type="AlphaFoldDB" id="G7UVR7"/>
<keyword evidence="11" id="KW-1185">Reference proteome</keyword>
<dbReference type="PANTHER" id="PTHR33529:SF2">
    <property type="entry name" value="LIPOPOLYSACCHARIDE EXPORT SYSTEM PERMEASE PROTEIN LPTG"/>
    <property type="match status" value="1"/>
</dbReference>
<evidence type="ECO:0000256" key="4">
    <source>
        <dbReference type="ARBA" id="ARBA00022475"/>
    </source>
</evidence>
<keyword evidence="5 9" id="KW-0812">Transmembrane</keyword>
<feature type="transmembrane region" description="Helical" evidence="9">
    <location>
        <begin position="315"/>
        <end position="333"/>
    </location>
</feature>
<dbReference type="PANTHER" id="PTHR33529">
    <property type="entry name" value="SLR0882 PROTEIN-RELATED"/>
    <property type="match status" value="1"/>
</dbReference>
<comment type="subunit">
    <text evidence="8">Component of the lipopolysaccharide transport and assembly complex. The LptBFG transporter is composed of two ATP-binding proteins (LptB) and two transmembrane proteins (LptF and LptG).</text>
</comment>
<evidence type="ECO:0000256" key="9">
    <source>
        <dbReference type="SAM" id="Phobius"/>
    </source>
</evidence>
<dbReference type="InterPro" id="IPR030923">
    <property type="entry name" value="LptG"/>
</dbReference>
<evidence type="ECO:0008006" key="12">
    <source>
        <dbReference type="Google" id="ProtNLM"/>
    </source>
</evidence>
<evidence type="ECO:0000313" key="11">
    <source>
        <dbReference type="Proteomes" id="UP000005870"/>
    </source>
</evidence>
<sequence length="367" mass="40722">MIRFTPRIHDRYVGKVVLGTVLLVWAVLLGLDVTNGVSGQLREIGRGNFTFTHALAFVAYTIPRRAYTLFPTAAVIGALMGLGQLAASSELTALRALGLSRRRLSLSVAVTLAILTAGMMLCMETVGAWGQVQADNLKGLAKYGNVTRGRYAGLWAREGDVFLNARNGDQVMVDGRQQLVLQDVRLYRLDGEGRLASITHAATATHASDSWILNDVVRTTFGDRAVQQDRAPQQRWASRLDPAALTAALGQPRYMAAADLKRSIDYRRRNDLDARDYEEIYWGRWFYPLNVLALCLAAIPFAFGSLRSGGAGKRLFLGIMFALVFWLLQLLFARMSTALRLDYRLAYAAAPVLMLVISMWLFKRRSS</sequence>
<keyword evidence="4" id="KW-1003">Cell membrane</keyword>
<reference evidence="10 11" key="1">
    <citation type="journal article" date="2012" name="J. Bacteriol.">
        <title>Complete Genome Sequence of the BTEX-Degrading Bacterium Pseudoxanthomonas spadix BD-a59.</title>
        <authorList>
            <person name="Lee S.H."/>
            <person name="Jin H.M."/>
            <person name="Lee H.J."/>
            <person name="Kim J.M."/>
            <person name="Jeon C.O."/>
        </authorList>
    </citation>
    <scope>NUCLEOTIDE SEQUENCE [LARGE SCALE GENOMIC DNA]</scope>
    <source>
        <strain evidence="10 11">BD-a59</strain>
    </source>
</reference>
<dbReference type="GO" id="GO:0043190">
    <property type="term" value="C:ATP-binding cassette (ABC) transporter complex"/>
    <property type="evidence" value="ECO:0007669"/>
    <property type="project" value="InterPro"/>
</dbReference>
<gene>
    <name evidence="10" type="ordered locus">DSC_02655</name>
</gene>
<dbReference type="RefSeq" id="WP_014159362.1">
    <property type="nucleotide sequence ID" value="NC_016147.2"/>
</dbReference>
<dbReference type="NCBIfam" id="TIGR04408">
    <property type="entry name" value="LptG_lptG"/>
    <property type="match status" value="1"/>
</dbReference>
<evidence type="ECO:0000256" key="8">
    <source>
        <dbReference type="ARBA" id="ARBA00026081"/>
    </source>
</evidence>
<feature type="transmembrane region" description="Helical" evidence="9">
    <location>
        <begin position="108"/>
        <end position="130"/>
    </location>
</feature>
<evidence type="ECO:0000313" key="10">
    <source>
        <dbReference type="EMBL" id="AER55184.1"/>
    </source>
</evidence>
<dbReference type="Pfam" id="PF03739">
    <property type="entry name" value="LptF_LptG"/>
    <property type="match status" value="1"/>
</dbReference>
<evidence type="ECO:0000256" key="6">
    <source>
        <dbReference type="ARBA" id="ARBA00022989"/>
    </source>
</evidence>
<dbReference type="STRING" id="1045855.DSC_02655"/>
<feature type="transmembrane region" description="Helical" evidence="9">
    <location>
        <begin position="12"/>
        <end position="31"/>
    </location>
</feature>
<feature type="transmembrane region" description="Helical" evidence="9">
    <location>
        <begin position="345"/>
        <end position="362"/>
    </location>
</feature>
<protein>
    <recommendedName>
        <fullName evidence="12">LPS export ABC transporter permease LptG</fullName>
    </recommendedName>
</protein>
<dbReference type="EMBL" id="CP003093">
    <property type="protein sequence ID" value="AER55184.1"/>
    <property type="molecule type" value="Genomic_DNA"/>
</dbReference>
<accession>G7UVR7</accession>
<evidence type="ECO:0000256" key="7">
    <source>
        <dbReference type="ARBA" id="ARBA00023136"/>
    </source>
</evidence>
<comment type="function">
    <text evidence="1">Part of the ABC transporter complex LptBFG involved in the translocation of lipopolysaccharide (LPS) from the inner membrane to the outer membrane.</text>
</comment>
<dbReference type="eggNOG" id="COG0795">
    <property type="taxonomic scope" value="Bacteria"/>
</dbReference>
<name>G7UVR7_PSEUP</name>